<dbReference type="KEGG" id="lbc:LACBIDRAFT_325985"/>
<gene>
    <name evidence="1" type="ORF">LACBIDRAFT_325985</name>
</gene>
<protein>
    <submittedName>
        <fullName evidence="1">Predicted protein</fullName>
    </submittedName>
</protein>
<name>B0D6W8_LACBS</name>
<dbReference type="RefSeq" id="XP_001879898.1">
    <property type="nucleotide sequence ID" value="XM_001879863.1"/>
</dbReference>
<dbReference type="AlphaFoldDB" id="B0D6W8"/>
<organism evidence="2">
    <name type="scientific">Laccaria bicolor (strain S238N-H82 / ATCC MYA-4686)</name>
    <name type="common">Bicoloured deceiver</name>
    <name type="synonym">Laccaria laccata var. bicolor</name>
    <dbReference type="NCBI Taxonomy" id="486041"/>
    <lineage>
        <taxon>Eukaryota</taxon>
        <taxon>Fungi</taxon>
        <taxon>Dikarya</taxon>
        <taxon>Basidiomycota</taxon>
        <taxon>Agaricomycotina</taxon>
        <taxon>Agaricomycetes</taxon>
        <taxon>Agaricomycetidae</taxon>
        <taxon>Agaricales</taxon>
        <taxon>Agaricineae</taxon>
        <taxon>Hydnangiaceae</taxon>
        <taxon>Laccaria</taxon>
    </lineage>
</organism>
<dbReference type="InParanoid" id="B0D6W8"/>
<dbReference type="HOGENOM" id="CLU_1865443_0_0_1"/>
<dbReference type="EMBL" id="DS547099">
    <property type="protein sequence ID" value="EDR09549.1"/>
    <property type="molecule type" value="Genomic_DNA"/>
</dbReference>
<dbReference type="GeneID" id="6075466"/>
<dbReference type="Proteomes" id="UP000001194">
    <property type="component" value="Unassembled WGS sequence"/>
</dbReference>
<proteinExistence type="predicted"/>
<evidence type="ECO:0000313" key="2">
    <source>
        <dbReference type="Proteomes" id="UP000001194"/>
    </source>
</evidence>
<reference evidence="1 2" key="1">
    <citation type="journal article" date="2008" name="Nature">
        <title>The genome of Laccaria bicolor provides insights into mycorrhizal symbiosis.</title>
        <authorList>
            <person name="Martin F."/>
            <person name="Aerts A."/>
            <person name="Ahren D."/>
            <person name="Brun A."/>
            <person name="Danchin E.G.J."/>
            <person name="Duchaussoy F."/>
            <person name="Gibon J."/>
            <person name="Kohler A."/>
            <person name="Lindquist E."/>
            <person name="Pereda V."/>
            <person name="Salamov A."/>
            <person name="Shapiro H.J."/>
            <person name="Wuyts J."/>
            <person name="Blaudez D."/>
            <person name="Buee M."/>
            <person name="Brokstein P."/>
            <person name="Canbaeck B."/>
            <person name="Cohen D."/>
            <person name="Courty P.E."/>
            <person name="Coutinho P.M."/>
            <person name="Delaruelle C."/>
            <person name="Detter J.C."/>
            <person name="Deveau A."/>
            <person name="DiFazio S."/>
            <person name="Duplessis S."/>
            <person name="Fraissinet-Tachet L."/>
            <person name="Lucic E."/>
            <person name="Frey-Klett P."/>
            <person name="Fourrey C."/>
            <person name="Feussner I."/>
            <person name="Gay G."/>
            <person name="Grimwood J."/>
            <person name="Hoegger P.J."/>
            <person name="Jain P."/>
            <person name="Kilaru S."/>
            <person name="Labbe J."/>
            <person name="Lin Y.C."/>
            <person name="Legue V."/>
            <person name="Le Tacon F."/>
            <person name="Marmeisse R."/>
            <person name="Melayah D."/>
            <person name="Montanini B."/>
            <person name="Muratet M."/>
            <person name="Nehls U."/>
            <person name="Niculita-Hirzel H."/>
            <person name="Oudot-Le Secq M.P."/>
            <person name="Peter M."/>
            <person name="Quesneville H."/>
            <person name="Rajashekar B."/>
            <person name="Reich M."/>
            <person name="Rouhier N."/>
            <person name="Schmutz J."/>
            <person name="Yin T."/>
            <person name="Chalot M."/>
            <person name="Henrissat B."/>
            <person name="Kuees U."/>
            <person name="Lucas S."/>
            <person name="Van de Peer Y."/>
            <person name="Podila G.K."/>
            <person name="Polle A."/>
            <person name="Pukkila P.J."/>
            <person name="Richardson P.M."/>
            <person name="Rouze P."/>
            <person name="Sanders I.R."/>
            <person name="Stajich J.E."/>
            <person name="Tunlid A."/>
            <person name="Tuskan G."/>
            <person name="Grigoriev I.V."/>
        </authorList>
    </citation>
    <scope>NUCLEOTIDE SEQUENCE [LARGE SCALE GENOMIC DNA]</scope>
    <source>
        <strain evidence="2">S238N-H82 / ATCC MYA-4686</strain>
    </source>
</reference>
<evidence type="ECO:0000313" key="1">
    <source>
        <dbReference type="EMBL" id="EDR09549.1"/>
    </source>
</evidence>
<accession>B0D6W8</accession>
<sequence length="137" mass="15364">MAKWIGGARSEQGKWPEIGKYIDLIQRNPICTGSIFTGVELFALVMLYTRMTALSAKQWGKGVGQVSVGKEGLLRDVWWMLRLITLLPLLEAGFEWTCRNFTNHGCQVVADLDCLENVWESKAARRSGTFSDVPVID</sequence>
<keyword evidence="2" id="KW-1185">Reference proteome</keyword>